<dbReference type="STRING" id="1379.HMPREF3186_00693"/>
<dbReference type="RefSeq" id="WP_060913925.1">
    <property type="nucleotide sequence ID" value="NZ_KQ959944.1"/>
</dbReference>
<dbReference type="PATRIC" id="fig|1379.3.peg.672"/>
<protein>
    <submittedName>
        <fullName evidence="1">Uncharacterized protein</fullName>
    </submittedName>
</protein>
<gene>
    <name evidence="1" type="ORF">HMPREF3186_00693</name>
</gene>
<dbReference type="Proteomes" id="UP000070355">
    <property type="component" value="Unassembled WGS sequence"/>
</dbReference>
<dbReference type="OrthoDB" id="2362736at2"/>
<reference evidence="2" key="1">
    <citation type="submission" date="2016-01" db="EMBL/GenBank/DDBJ databases">
        <authorList>
            <person name="Mitreva M."/>
            <person name="Pepin K.H."/>
            <person name="Mihindukulasuriya K.A."/>
            <person name="Fulton R."/>
            <person name="Fronick C."/>
            <person name="O'Laughlin M."/>
            <person name="Miner T."/>
            <person name="Herter B."/>
            <person name="Rosa B.A."/>
            <person name="Cordes M."/>
            <person name="Tomlinson C."/>
            <person name="Wollam A."/>
            <person name="Palsikar V.B."/>
            <person name="Mardis E.R."/>
            <person name="Wilson R.K."/>
        </authorList>
    </citation>
    <scope>NUCLEOTIDE SEQUENCE [LARGE SCALE GENOMIC DNA]</scope>
    <source>
        <strain evidence="2">DNF01167</strain>
    </source>
</reference>
<evidence type="ECO:0000313" key="1">
    <source>
        <dbReference type="EMBL" id="KXB61139.1"/>
    </source>
</evidence>
<name>A0A134A0D4_9BACL</name>
<accession>A0A134A0D4</accession>
<dbReference type="EMBL" id="LSDC01000043">
    <property type="protein sequence ID" value="KXB61139.1"/>
    <property type="molecule type" value="Genomic_DNA"/>
</dbReference>
<sequence>MISEKFKEYIFIDEENDIIKGRMVRYRFPNGYGASVIEGEDSYGLELLVLEFSESDYGDTATEFTDDVMGFIDDEELDEILERISRLGEDGKEDS</sequence>
<dbReference type="AlphaFoldDB" id="A0A134A0D4"/>
<evidence type="ECO:0000313" key="2">
    <source>
        <dbReference type="Proteomes" id="UP000070355"/>
    </source>
</evidence>
<organism evidence="1 2">
    <name type="scientific">Gemella haemolysans</name>
    <dbReference type="NCBI Taxonomy" id="1379"/>
    <lineage>
        <taxon>Bacteria</taxon>
        <taxon>Bacillati</taxon>
        <taxon>Bacillota</taxon>
        <taxon>Bacilli</taxon>
        <taxon>Bacillales</taxon>
        <taxon>Gemellaceae</taxon>
        <taxon>Gemella</taxon>
    </lineage>
</organism>
<comment type="caution">
    <text evidence="1">The sequence shown here is derived from an EMBL/GenBank/DDBJ whole genome shotgun (WGS) entry which is preliminary data.</text>
</comment>
<proteinExistence type="predicted"/>